<keyword evidence="1" id="KW-0472">Membrane</keyword>
<accession>Q08FY8</accession>
<evidence type="ECO:0000313" key="2">
    <source>
        <dbReference type="EMBL" id="ABI99169.1"/>
    </source>
</evidence>
<dbReference type="RefSeq" id="YP_227389.1">
    <property type="nucleotide sequence ID" value="NC_006966.1"/>
</dbReference>
<evidence type="ECO:0000313" key="3">
    <source>
        <dbReference type="Proteomes" id="UP000000866"/>
    </source>
</evidence>
<evidence type="ECO:0000256" key="1">
    <source>
        <dbReference type="SAM" id="Phobius"/>
    </source>
</evidence>
<sequence length="114" mass="13765">MYLLNIITMVRTTKKTAVYYIYNDTIEKRISDWSHYFVITFLVSLFISICFIIKLDIKEIIKNQYTMLKFVVFTIYLIPFVIVMISCIFLVIIYIKYHKQNINKYLIIQVDKLV</sequence>
<keyword evidence="1" id="KW-1133">Transmembrane helix</keyword>
<dbReference type="EMBL" id="AY689436">
    <property type="protein sequence ID" value="ABI99169.1"/>
    <property type="molecule type" value="Genomic_DNA"/>
</dbReference>
<organism evidence="2 3">
    <name type="scientific">Deerpox virus (strain Mule deer/United States/W-848-83/1983)</name>
    <name type="common">DPV</name>
    <dbReference type="NCBI Taxonomy" id="305674"/>
    <lineage>
        <taxon>Viruses</taxon>
        <taxon>Varidnaviria</taxon>
        <taxon>Bamfordvirae</taxon>
        <taxon>Nucleocytoviricota</taxon>
        <taxon>Pokkesviricetes</taxon>
        <taxon>Chitovirales</taxon>
        <taxon>Poxviridae</taxon>
        <taxon>Chordopoxvirinae</taxon>
        <taxon>Cervidpoxvirus</taxon>
        <taxon>Cervidpoxvirus muledeerpox</taxon>
        <taxon>Mule deerpox virus</taxon>
    </lineage>
</organism>
<dbReference type="GeneID" id="3346428"/>
<feature type="transmembrane region" description="Helical" evidence="1">
    <location>
        <begin position="33"/>
        <end position="55"/>
    </location>
</feature>
<gene>
    <name evidence="2" type="ORF">DpV83gp013</name>
</gene>
<proteinExistence type="predicted"/>
<organismHost>
    <name type="scientific">Odocoileus hemionus</name>
    <name type="common">Mule deer</name>
    <name type="synonym">Cervus hemionus</name>
    <dbReference type="NCBI Taxonomy" id="9872"/>
</organismHost>
<keyword evidence="1" id="KW-0812">Transmembrane</keyword>
<keyword evidence="3" id="KW-1185">Reference proteome</keyword>
<reference evidence="2 3" key="1">
    <citation type="journal article" date="2005" name="J. Virol.">
        <title>Genome of deerpox virus.</title>
        <authorList>
            <person name="Afonso C.L."/>
            <person name="Delhon G."/>
            <person name="Tulman E.R."/>
            <person name="Lu Z."/>
            <person name="Zsak A."/>
            <person name="Becerra V.M."/>
            <person name="Zsak L."/>
            <person name="Kutish G.F."/>
            <person name="Rock D.L."/>
        </authorList>
    </citation>
    <scope>NUCLEOTIDE SEQUENCE [LARGE SCALE GENOMIC DNA]</scope>
    <source>
        <strain evidence="3">Mule deer/United States/W-848-83/1983</strain>
    </source>
</reference>
<feature type="transmembrane region" description="Helical" evidence="1">
    <location>
        <begin position="67"/>
        <end position="95"/>
    </location>
</feature>
<protein>
    <submittedName>
        <fullName evidence="2">Uncharacterized protein</fullName>
    </submittedName>
</protein>
<name>Q08FY8_DPV83</name>
<dbReference type="Proteomes" id="UP000000866">
    <property type="component" value="Segment"/>
</dbReference>